<organism evidence="2 3">
    <name type="scientific">Microbacterium immunditiarum</name>
    <dbReference type="NCBI Taxonomy" id="337480"/>
    <lineage>
        <taxon>Bacteria</taxon>
        <taxon>Bacillati</taxon>
        <taxon>Actinomycetota</taxon>
        <taxon>Actinomycetes</taxon>
        <taxon>Micrococcales</taxon>
        <taxon>Microbacteriaceae</taxon>
        <taxon>Microbacterium</taxon>
    </lineage>
</organism>
<keyword evidence="3" id="KW-1185">Reference proteome</keyword>
<keyword evidence="1" id="KW-1133">Transmembrane helix</keyword>
<accession>A0A7Y9GN97</accession>
<evidence type="ECO:0000313" key="2">
    <source>
        <dbReference type="EMBL" id="NYE19451.1"/>
    </source>
</evidence>
<gene>
    <name evidence="2" type="ORF">BJ991_001479</name>
</gene>
<protein>
    <recommendedName>
        <fullName evidence="4">DUF4333 domain-containing protein</fullName>
    </recommendedName>
</protein>
<evidence type="ECO:0000313" key="3">
    <source>
        <dbReference type="Proteomes" id="UP000576969"/>
    </source>
</evidence>
<name>A0A7Y9GN97_9MICO</name>
<keyword evidence="1" id="KW-0472">Membrane</keyword>
<dbReference type="RefSeq" id="WP_179488805.1">
    <property type="nucleotide sequence ID" value="NZ_JACCBV010000001.1"/>
</dbReference>
<dbReference type="AlphaFoldDB" id="A0A7Y9GN97"/>
<keyword evidence="1" id="KW-0812">Transmembrane</keyword>
<proteinExistence type="predicted"/>
<sequence length="124" mass="13177">MSDRTPPGIHQTPKKSGGCLWLVLAIVLVAAGVGGCTALLAANREPYDADNKYEAIAQCEARVKEQLRAPSTATFDLDATGSGTWTVTGTVDAENGFGAMIRNDVQCTVIIEGDRARVRIDLLE</sequence>
<comment type="caution">
    <text evidence="2">The sequence shown here is derived from an EMBL/GenBank/DDBJ whole genome shotgun (WGS) entry which is preliminary data.</text>
</comment>
<evidence type="ECO:0008006" key="4">
    <source>
        <dbReference type="Google" id="ProtNLM"/>
    </source>
</evidence>
<evidence type="ECO:0000256" key="1">
    <source>
        <dbReference type="SAM" id="Phobius"/>
    </source>
</evidence>
<reference evidence="2 3" key="1">
    <citation type="submission" date="2020-07" db="EMBL/GenBank/DDBJ databases">
        <title>Sequencing the genomes of 1000 actinobacteria strains.</title>
        <authorList>
            <person name="Klenk H.-P."/>
        </authorList>
    </citation>
    <scope>NUCLEOTIDE SEQUENCE [LARGE SCALE GENOMIC DNA]</scope>
    <source>
        <strain evidence="2 3">DSM 24662</strain>
    </source>
</reference>
<dbReference type="EMBL" id="JACCBV010000001">
    <property type="protein sequence ID" value="NYE19451.1"/>
    <property type="molecule type" value="Genomic_DNA"/>
</dbReference>
<feature type="transmembrane region" description="Helical" evidence="1">
    <location>
        <begin position="20"/>
        <end position="42"/>
    </location>
</feature>
<dbReference type="Proteomes" id="UP000576969">
    <property type="component" value="Unassembled WGS sequence"/>
</dbReference>